<organism evidence="2 3">
    <name type="scientific">Ensete ventricosum</name>
    <name type="common">Abyssinian banana</name>
    <name type="synonym">Musa ensete</name>
    <dbReference type="NCBI Taxonomy" id="4639"/>
    <lineage>
        <taxon>Eukaryota</taxon>
        <taxon>Viridiplantae</taxon>
        <taxon>Streptophyta</taxon>
        <taxon>Embryophyta</taxon>
        <taxon>Tracheophyta</taxon>
        <taxon>Spermatophyta</taxon>
        <taxon>Magnoliopsida</taxon>
        <taxon>Liliopsida</taxon>
        <taxon>Zingiberales</taxon>
        <taxon>Musaceae</taxon>
        <taxon>Ensete</taxon>
    </lineage>
</organism>
<dbReference type="AlphaFoldDB" id="A0A427AF60"/>
<keyword evidence="1" id="KW-0175">Coiled coil</keyword>
<name>A0A427AF60_ENSVE</name>
<accession>A0A427AF60</accession>
<evidence type="ECO:0000313" key="2">
    <source>
        <dbReference type="EMBL" id="RRT74850.1"/>
    </source>
</evidence>
<protein>
    <submittedName>
        <fullName evidence="2">Uncharacterized protein</fullName>
    </submittedName>
</protein>
<feature type="coiled-coil region" evidence="1">
    <location>
        <begin position="82"/>
        <end position="109"/>
    </location>
</feature>
<gene>
    <name evidence="2" type="ORF">B296_00006598</name>
</gene>
<evidence type="ECO:0000256" key="1">
    <source>
        <dbReference type="SAM" id="Coils"/>
    </source>
</evidence>
<sequence>MAPEVHPPTSEDTLPKKRIKLGVRKISKHTATQEVLCGRPTTWGRALAKMDRVLGVLEAKSALRHLDPTHSRGKIAHLHHYLGDSQHHLKEAKARVQTIEDELPKISSNLEATYSMEREAEGALSVEL</sequence>
<reference evidence="2 3" key="1">
    <citation type="journal article" date="2014" name="Agronomy (Basel)">
        <title>A Draft Genome Sequence for Ensete ventricosum, the Drought-Tolerant Tree Against Hunger.</title>
        <authorList>
            <person name="Harrison J."/>
            <person name="Moore K.A."/>
            <person name="Paszkiewicz K."/>
            <person name="Jones T."/>
            <person name="Grant M."/>
            <person name="Ambacheew D."/>
            <person name="Muzemil S."/>
            <person name="Studholme D.J."/>
        </authorList>
    </citation>
    <scope>NUCLEOTIDE SEQUENCE [LARGE SCALE GENOMIC DNA]</scope>
</reference>
<dbReference type="EMBL" id="AMZH03002652">
    <property type="protein sequence ID" value="RRT74850.1"/>
    <property type="molecule type" value="Genomic_DNA"/>
</dbReference>
<comment type="caution">
    <text evidence="2">The sequence shown here is derived from an EMBL/GenBank/DDBJ whole genome shotgun (WGS) entry which is preliminary data.</text>
</comment>
<proteinExistence type="predicted"/>
<dbReference type="Proteomes" id="UP000287651">
    <property type="component" value="Unassembled WGS sequence"/>
</dbReference>
<evidence type="ECO:0000313" key="3">
    <source>
        <dbReference type="Proteomes" id="UP000287651"/>
    </source>
</evidence>